<name>A0A1F7GCU1_9BACT</name>
<accession>A0A1F7GCU1</accession>
<evidence type="ECO:0008006" key="5">
    <source>
        <dbReference type="Google" id="ProtNLM"/>
    </source>
</evidence>
<sequence length="239" mass="26392">MTKQINNHKKIGIIGGVGPQATAFIYQKIIELAQTKYLAENNDDFPNLIIESVPIPDFITDKSQIEEAKTMLIEATKALTAAGATKLCIGSNTVHILLEDLSKETDIEFISMITLVGKLCQSRNLKKVGLLGTPVLIESGMYVKELEKYGIETILPTEKQLEIADRIIRGVIAGEQNEEDKQAYIACLNEMFGKGAETIILACTELPLALNYEALGNRTINSDEVLAEGLVDYYYYSKN</sequence>
<evidence type="ECO:0000256" key="2">
    <source>
        <dbReference type="ARBA" id="ARBA00023235"/>
    </source>
</evidence>
<dbReference type="PANTHER" id="PTHR21198:SF7">
    <property type="entry name" value="ASPARTATE-GLUTAMATE RACEMASE FAMILY"/>
    <property type="match status" value="1"/>
</dbReference>
<comment type="similarity">
    <text evidence="1">Belongs to the aspartate/glutamate racemases family.</text>
</comment>
<dbReference type="PANTHER" id="PTHR21198">
    <property type="entry name" value="GLUTAMATE RACEMASE"/>
    <property type="match status" value="1"/>
</dbReference>
<organism evidence="3 4">
    <name type="scientific">Candidatus Roizmanbacteria bacterium RIFCSPHIGHO2_01_FULL_39_12b</name>
    <dbReference type="NCBI Taxonomy" id="1802030"/>
    <lineage>
        <taxon>Bacteria</taxon>
        <taxon>Candidatus Roizmaniibacteriota</taxon>
    </lineage>
</organism>
<evidence type="ECO:0000256" key="1">
    <source>
        <dbReference type="ARBA" id="ARBA00007847"/>
    </source>
</evidence>
<dbReference type="Pfam" id="PF01177">
    <property type="entry name" value="Asp_Glu_race"/>
    <property type="match status" value="1"/>
</dbReference>
<dbReference type="AlphaFoldDB" id="A0A1F7GCU1"/>
<dbReference type="SUPFAM" id="SSF53681">
    <property type="entry name" value="Aspartate/glutamate racemase"/>
    <property type="match status" value="2"/>
</dbReference>
<reference evidence="3 4" key="1">
    <citation type="journal article" date="2016" name="Nat. Commun.">
        <title>Thousands of microbial genomes shed light on interconnected biogeochemical processes in an aquifer system.</title>
        <authorList>
            <person name="Anantharaman K."/>
            <person name="Brown C.T."/>
            <person name="Hug L.A."/>
            <person name="Sharon I."/>
            <person name="Castelle C.J."/>
            <person name="Probst A.J."/>
            <person name="Thomas B.C."/>
            <person name="Singh A."/>
            <person name="Wilkins M.J."/>
            <person name="Karaoz U."/>
            <person name="Brodie E.L."/>
            <person name="Williams K.H."/>
            <person name="Hubbard S.S."/>
            <person name="Banfield J.F."/>
        </authorList>
    </citation>
    <scope>NUCLEOTIDE SEQUENCE [LARGE SCALE GENOMIC DNA]</scope>
</reference>
<evidence type="ECO:0000313" key="4">
    <source>
        <dbReference type="Proteomes" id="UP000178372"/>
    </source>
</evidence>
<dbReference type="NCBIfam" id="TIGR00035">
    <property type="entry name" value="asp_race"/>
    <property type="match status" value="1"/>
</dbReference>
<gene>
    <name evidence="3" type="ORF">A2690_04900</name>
</gene>
<dbReference type="EMBL" id="MFZF01000012">
    <property type="protein sequence ID" value="OGK16728.1"/>
    <property type="molecule type" value="Genomic_DNA"/>
</dbReference>
<dbReference type="InterPro" id="IPR004380">
    <property type="entry name" value="Asp_race"/>
</dbReference>
<dbReference type="GO" id="GO:0047661">
    <property type="term" value="F:amino-acid racemase activity"/>
    <property type="evidence" value="ECO:0007669"/>
    <property type="project" value="InterPro"/>
</dbReference>
<dbReference type="Gene3D" id="3.40.50.1860">
    <property type="match status" value="2"/>
</dbReference>
<comment type="caution">
    <text evidence="3">The sequence shown here is derived from an EMBL/GenBank/DDBJ whole genome shotgun (WGS) entry which is preliminary data.</text>
</comment>
<dbReference type="Proteomes" id="UP000178372">
    <property type="component" value="Unassembled WGS sequence"/>
</dbReference>
<dbReference type="InterPro" id="IPR001920">
    <property type="entry name" value="Asp/Glu_race"/>
</dbReference>
<proteinExistence type="inferred from homology"/>
<protein>
    <recommendedName>
        <fullName evidence="5">Aspartate racemase</fullName>
    </recommendedName>
</protein>
<dbReference type="InterPro" id="IPR015942">
    <property type="entry name" value="Asp/Glu/hydantoin_racemase"/>
</dbReference>
<evidence type="ECO:0000313" key="3">
    <source>
        <dbReference type="EMBL" id="OGK16728.1"/>
    </source>
</evidence>
<keyword evidence="2" id="KW-0413">Isomerase</keyword>